<dbReference type="InterPro" id="IPR052017">
    <property type="entry name" value="TSUP"/>
</dbReference>
<keyword evidence="4 8" id="KW-1003">Cell membrane</keyword>
<feature type="transmembrane region" description="Helical" evidence="8">
    <location>
        <begin position="40"/>
        <end position="59"/>
    </location>
</feature>
<evidence type="ECO:0000256" key="6">
    <source>
        <dbReference type="ARBA" id="ARBA00022989"/>
    </source>
</evidence>
<evidence type="ECO:0000313" key="9">
    <source>
        <dbReference type="EMBL" id="EGV05391.1"/>
    </source>
</evidence>
<dbReference type="GO" id="GO:0005886">
    <property type="term" value="C:plasma membrane"/>
    <property type="evidence" value="ECO:0007669"/>
    <property type="project" value="UniProtKB-SubCell"/>
</dbReference>
<keyword evidence="5 8" id="KW-0812">Transmembrane</keyword>
<evidence type="ECO:0000256" key="2">
    <source>
        <dbReference type="ARBA" id="ARBA00009142"/>
    </source>
</evidence>
<dbReference type="Pfam" id="PF01925">
    <property type="entry name" value="TauE"/>
    <property type="match status" value="1"/>
</dbReference>
<proteinExistence type="inferred from homology"/>
<organism evidence="9 10">
    <name type="scientific">Haemophilus pittmaniae HK 85</name>
    <dbReference type="NCBI Taxonomy" id="1035188"/>
    <lineage>
        <taxon>Bacteria</taxon>
        <taxon>Pseudomonadati</taxon>
        <taxon>Pseudomonadota</taxon>
        <taxon>Gammaproteobacteria</taxon>
        <taxon>Pasteurellales</taxon>
        <taxon>Pasteurellaceae</taxon>
        <taxon>Haemophilus</taxon>
    </lineage>
</organism>
<evidence type="ECO:0000256" key="4">
    <source>
        <dbReference type="ARBA" id="ARBA00022475"/>
    </source>
</evidence>
<evidence type="ECO:0000256" key="1">
    <source>
        <dbReference type="ARBA" id="ARBA00004651"/>
    </source>
</evidence>
<evidence type="ECO:0000313" key="10">
    <source>
        <dbReference type="Proteomes" id="UP000006235"/>
    </source>
</evidence>
<evidence type="ECO:0000256" key="3">
    <source>
        <dbReference type="ARBA" id="ARBA00022448"/>
    </source>
</evidence>
<dbReference type="AlphaFoldDB" id="F9QAL3"/>
<comment type="similarity">
    <text evidence="2 8">Belongs to the 4-toluene sulfonate uptake permease (TSUP) (TC 2.A.102) family.</text>
</comment>
<keyword evidence="7 8" id="KW-0472">Membrane</keyword>
<dbReference type="STRING" id="1035188.HMPREF9952_0514"/>
<dbReference type="PANTHER" id="PTHR30269:SF0">
    <property type="entry name" value="MEMBRANE TRANSPORTER PROTEIN YFCA-RELATED"/>
    <property type="match status" value="1"/>
</dbReference>
<accession>F9QAL3</accession>
<dbReference type="InterPro" id="IPR002781">
    <property type="entry name" value="TM_pro_TauE-like"/>
</dbReference>
<protein>
    <recommendedName>
        <fullName evidence="8">Probable membrane transporter protein</fullName>
    </recommendedName>
</protein>
<comment type="subcellular location">
    <subcellularLocation>
        <location evidence="1 8">Cell membrane</location>
        <topology evidence="1 8">Multi-pass membrane protein</topology>
    </subcellularLocation>
</comment>
<comment type="caution">
    <text evidence="9">The sequence shown here is derived from an EMBL/GenBank/DDBJ whole genome shotgun (WGS) entry which is preliminary data.</text>
</comment>
<gene>
    <name evidence="9" type="ORF">HMPREF9952_0514</name>
</gene>
<dbReference type="EMBL" id="AFUV01000015">
    <property type="protein sequence ID" value="EGV05391.1"/>
    <property type="molecule type" value="Genomic_DNA"/>
</dbReference>
<dbReference type="PANTHER" id="PTHR30269">
    <property type="entry name" value="TRANSMEMBRANE PROTEIN YFCA"/>
    <property type="match status" value="1"/>
</dbReference>
<name>F9QAL3_9PAST</name>
<sequence length="96" mass="10524">MNLACVLFLGFNLTKSTAHTKVMNLSSNFAALLMFLGGGHIVWSVGLVMMAGAMLGANLGAKMVMSRGRQLIRPMVVVMSFIMTLKLCYDQGWFNF</sequence>
<keyword evidence="6 8" id="KW-1133">Transmembrane helix</keyword>
<evidence type="ECO:0000256" key="5">
    <source>
        <dbReference type="ARBA" id="ARBA00022692"/>
    </source>
</evidence>
<feature type="transmembrane region" description="Helical" evidence="8">
    <location>
        <begin position="71"/>
        <end position="89"/>
    </location>
</feature>
<evidence type="ECO:0000256" key="7">
    <source>
        <dbReference type="ARBA" id="ARBA00023136"/>
    </source>
</evidence>
<reference evidence="9 10" key="1">
    <citation type="submission" date="2011-07" db="EMBL/GenBank/DDBJ databases">
        <authorList>
            <person name="Harkins D.M."/>
            <person name="Madupu R."/>
            <person name="Durkin A.S."/>
            <person name="Torralba M."/>
            <person name="Methe B."/>
            <person name="Sutton G.G."/>
            <person name="Nelson K.E."/>
        </authorList>
    </citation>
    <scope>NUCLEOTIDE SEQUENCE [LARGE SCALE GENOMIC DNA]</scope>
    <source>
        <strain evidence="9 10">HK 85</strain>
    </source>
</reference>
<evidence type="ECO:0000256" key="8">
    <source>
        <dbReference type="RuleBase" id="RU363041"/>
    </source>
</evidence>
<dbReference type="Proteomes" id="UP000006235">
    <property type="component" value="Unassembled WGS sequence"/>
</dbReference>
<keyword evidence="3" id="KW-0813">Transport</keyword>